<dbReference type="Gene3D" id="3.30.70.2390">
    <property type="match status" value="1"/>
</dbReference>
<evidence type="ECO:0000313" key="6">
    <source>
        <dbReference type="Proteomes" id="UP000621454"/>
    </source>
</evidence>
<proteinExistence type="inferred from homology"/>
<dbReference type="InterPro" id="IPR004474">
    <property type="entry name" value="LytR_CpsA_psr"/>
</dbReference>
<dbReference type="PANTHER" id="PTHR33392">
    <property type="entry name" value="POLYISOPRENYL-TEICHOIC ACID--PEPTIDOGLYCAN TEICHOIC ACID TRANSFERASE TAGU"/>
    <property type="match status" value="1"/>
</dbReference>
<comment type="caution">
    <text evidence="5">The sequence shown here is derived from an EMBL/GenBank/DDBJ whole genome shotgun (WGS) entry which is preliminary data.</text>
</comment>
<dbReference type="RefSeq" id="WP_229742046.1">
    <property type="nucleotide sequence ID" value="NZ_BMGC01000001.1"/>
</dbReference>
<dbReference type="InterPro" id="IPR050922">
    <property type="entry name" value="LytR/CpsA/Psr_CW_biosynth"/>
</dbReference>
<dbReference type="Pfam" id="PF13399">
    <property type="entry name" value="LytR_C"/>
    <property type="match status" value="1"/>
</dbReference>
<feature type="compositionally biased region" description="Low complexity" evidence="2">
    <location>
        <begin position="387"/>
        <end position="397"/>
    </location>
</feature>
<sequence length="500" mass="51578">MLLPRYWGRALIALVSVVILLLTGYAWHSVTTLESRVTKLGGLGLGSGKDGAVDILLVGTDSRTDANGNPLSASELAKMHAGDDVSTNTDTIVLVRIPTDGSSATAISIPRDTYVDVPGLGKSKINGAFGATKELKREALVNAGDDPADAEKQGVQAGRKALVDTVEQLTGAQIDHYAEIGLVGFVLLTDAVGGVDVCLKAPVNEPYSGAHFPAGEQTLDGDEALSFVRQRHGLPRGDLDRIVRQQVFMASLAHKVLSAGTLSNPSKLSNLEKAVSRSIVIDDDWDVVRFVEQLKDLTGGKIRFATIPVITDQGWSDDGQQSVVKVDPDQVRAFTSSLLTPSRKKNGRTNSDYTVNVVNAGSVEGLASNVSNIVTLKGFGKGTAGNADSSGASSSQSPDEDSQSAVYAHDSGDAAARALAKDLGGLPVRADSSLPETTLRVMLTDSYTGPGSLADDSGDSQAAAAAASASAPSSDGSASAAPTPAPPQFTAGGSGPQCVN</sequence>
<evidence type="ECO:0000259" key="4">
    <source>
        <dbReference type="Pfam" id="PF13399"/>
    </source>
</evidence>
<feature type="region of interest" description="Disordered" evidence="2">
    <location>
        <begin position="384"/>
        <end position="406"/>
    </location>
</feature>
<dbReference type="InterPro" id="IPR027381">
    <property type="entry name" value="LytR/CpsA/Psr_C"/>
</dbReference>
<feature type="compositionally biased region" description="Low complexity" evidence="2">
    <location>
        <begin position="459"/>
        <end position="482"/>
    </location>
</feature>
<feature type="domain" description="LytR/CpsA/Psr regulator C-terminal" evidence="4">
    <location>
        <begin position="352"/>
        <end position="447"/>
    </location>
</feature>
<feature type="region of interest" description="Disordered" evidence="2">
    <location>
        <begin position="448"/>
        <end position="500"/>
    </location>
</feature>
<evidence type="ECO:0000259" key="3">
    <source>
        <dbReference type="Pfam" id="PF03816"/>
    </source>
</evidence>
<keyword evidence="6" id="KW-1185">Reference proteome</keyword>
<dbReference type="PANTHER" id="PTHR33392:SF6">
    <property type="entry name" value="POLYISOPRENYL-TEICHOIC ACID--PEPTIDOGLYCAN TEICHOIC ACID TRANSFERASE TAGU"/>
    <property type="match status" value="1"/>
</dbReference>
<feature type="domain" description="Cell envelope-related transcriptional attenuator" evidence="3">
    <location>
        <begin position="88"/>
        <end position="257"/>
    </location>
</feature>
<evidence type="ECO:0000256" key="1">
    <source>
        <dbReference type="ARBA" id="ARBA00006068"/>
    </source>
</evidence>
<reference evidence="5" key="1">
    <citation type="journal article" date="2014" name="Int. J. Syst. Evol. Microbiol.">
        <title>Complete genome sequence of Corynebacterium casei LMG S-19264T (=DSM 44701T), isolated from a smear-ripened cheese.</title>
        <authorList>
            <consortium name="US DOE Joint Genome Institute (JGI-PGF)"/>
            <person name="Walter F."/>
            <person name="Albersmeier A."/>
            <person name="Kalinowski J."/>
            <person name="Ruckert C."/>
        </authorList>
    </citation>
    <scope>NUCLEOTIDE SEQUENCE</scope>
    <source>
        <strain evidence="5">CGMCC 1.12827</strain>
    </source>
</reference>
<organism evidence="5 6">
    <name type="scientific">Gordonia jinhuaensis</name>
    <dbReference type="NCBI Taxonomy" id="1517702"/>
    <lineage>
        <taxon>Bacteria</taxon>
        <taxon>Bacillati</taxon>
        <taxon>Actinomycetota</taxon>
        <taxon>Actinomycetes</taxon>
        <taxon>Mycobacteriales</taxon>
        <taxon>Gordoniaceae</taxon>
        <taxon>Gordonia</taxon>
    </lineage>
</organism>
<dbReference type="EMBL" id="BMGC01000001">
    <property type="protein sequence ID" value="GGB16540.1"/>
    <property type="molecule type" value="Genomic_DNA"/>
</dbReference>
<dbReference type="Gene3D" id="3.40.630.190">
    <property type="entry name" value="LCP protein"/>
    <property type="match status" value="1"/>
</dbReference>
<comment type="similarity">
    <text evidence="1">Belongs to the LytR/CpsA/Psr (LCP) family.</text>
</comment>
<accession>A0A916STX7</accession>
<dbReference type="Proteomes" id="UP000621454">
    <property type="component" value="Unassembled WGS sequence"/>
</dbReference>
<dbReference type="Pfam" id="PF03816">
    <property type="entry name" value="LytR_cpsA_psr"/>
    <property type="match status" value="1"/>
</dbReference>
<reference evidence="5" key="2">
    <citation type="submission" date="2020-09" db="EMBL/GenBank/DDBJ databases">
        <authorList>
            <person name="Sun Q."/>
            <person name="Zhou Y."/>
        </authorList>
    </citation>
    <scope>NUCLEOTIDE SEQUENCE</scope>
    <source>
        <strain evidence="5">CGMCC 1.12827</strain>
    </source>
</reference>
<gene>
    <name evidence="5" type="ORF">GCM10011489_00800</name>
</gene>
<dbReference type="NCBIfam" id="TIGR00350">
    <property type="entry name" value="lytR_cpsA_psr"/>
    <property type="match status" value="1"/>
</dbReference>
<dbReference type="AlphaFoldDB" id="A0A916STX7"/>
<name>A0A916STX7_9ACTN</name>
<evidence type="ECO:0000256" key="2">
    <source>
        <dbReference type="SAM" id="MobiDB-lite"/>
    </source>
</evidence>
<protein>
    <submittedName>
        <fullName evidence="5">LytR family transcriptional regulator</fullName>
    </submittedName>
</protein>
<evidence type="ECO:0000313" key="5">
    <source>
        <dbReference type="EMBL" id="GGB16540.1"/>
    </source>
</evidence>